<evidence type="ECO:0000313" key="2">
    <source>
        <dbReference type="Proteomes" id="UP000216024"/>
    </source>
</evidence>
<dbReference type="OrthoDB" id="1707591at2"/>
<comment type="caution">
    <text evidence="1">The sequence shown here is derived from an EMBL/GenBank/DDBJ whole genome shotgun (WGS) entry which is preliminary data.</text>
</comment>
<dbReference type="PROSITE" id="PS51257">
    <property type="entry name" value="PROKAR_LIPOPROTEIN"/>
    <property type="match status" value="1"/>
</dbReference>
<proteinExistence type="predicted"/>
<sequence length="310" mass="36247">MKKVIVPILATVMIFTGCSSTETSMEESAVVEVVNMESDKIMAQYNHLIEKESKPEEIILFIDDNMDYLSEENADEVMIDLFNYLSHYGDVYMEKLFKDKTQETLENIFPNEFHESEIHHISNRRIRGLLREIVNGRYKLVRFEGSYYPVVDYDYLKKYGPYVSDEIKDYLKLMGRESAKVMSKDSALNISWDELGERLVQTETYLEKYPNSLLKKQCTSLYLAYLQVYIWGLENTRIDNDQSIILEDPYNSYEKIATKYQDTSIGDMLGQYVNILNKSNRIINEDIEKSREGLYKNAMSVLDEEVKNGQ</sequence>
<dbReference type="RefSeq" id="WP_095135671.1">
    <property type="nucleotide sequence ID" value="NZ_NIBG01000029.1"/>
</dbReference>
<dbReference type="EMBL" id="NIBG01000029">
    <property type="protein sequence ID" value="PAB57047.1"/>
    <property type="molecule type" value="Genomic_DNA"/>
</dbReference>
<protein>
    <recommendedName>
        <fullName evidence="3">Lipoprotein</fullName>
    </recommendedName>
</protein>
<keyword evidence="2" id="KW-1185">Reference proteome</keyword>
<accession>A0A267MC63</accession>
<name>A0A267MC63_9FIRM</name>
<organism evidence="1 2">
    <name type="scientific">Anaeromicrobium sediminis</name>
    <dbReference type="NCBI Taxonomy" id="1478221"/>
    <lineage>
        <taxon>Bacteria</taxon>
        <taxon>Bacillati</taxon>
        <taxon>Bacillota</taxon>
        <taxon>Clostridia</taxon>
        <taxon>Peptostreptococcales</taxon>
        <taxon>Thermotaleaceae</taxon>
        <taxon>Anaeromicrobium</taxon>
    </lineage>
</organism>
<evidence type="ECO:0000313" key="1">
    <source>
        <dbReference type="EMBL" id="PAB57047.1"/>
    </source>
</evidence>
<dbReference type="Proteomes" id="UP000216024">
    <property type="component" value="Unassembled WGS sequence"/>
</dbReference>
<gene>
    <name evidence="1" type="ORF">CCE28_19905</name>
</gene>
<evidence type="ECO:0008006" key="3">
    <source>
        <dbReference type="Google" id="ProtNLM"/>
    </source>
</evidence>
<reference evidence="1 2" key="1">
    <citation type="submission" date="2017-06" db="EMBL/GenBank/DDBJ databases">
        <title>Draft genome sequence of anaerobic fermentative bacterium Anaeromicrobium sediminis DY2726D isolated from West Pacific Ocean sediments.</title>
        <authorList>
            <person name="Zeng X."/>
        </authorList>
    </citation>
    <scope>NUCLEOTIDE SEQUENCE [LARGE SCALE GENOMIC DNA]</scope>
    <source>
        <strain evidence="1 2">DY2726D</strain>
    </source>
</reference>
<dbReference type="AlphaFoldDB" id="A0A267MC63"/>